<comment type="caution">
    <text evidence="2">The sequence shown here is derived from an EMBL/GenBank/DDBJ whole genome shotgun (WGS) entry which is preliminary data.</text>
</comment>
<reference evidence="2" key="1">
    <citation type="journal article" date="2022" name="Front. Genet.">
        <title>Chromosome-Scale Assembly of the Dendrobium nobile Genome Provides Insights Into the Molecular Mechanism of the Biosynthesis of the Medicinal Active Ingredient of Dendrobium.</title>
        <authorList>
            <person name="Xu Q."/>
            <person name="Niu S.-C."/>
            <person name="Li K.-L."/>
            <person name="Zheng P.-J."/>
            <person name="Zhang X.-J."/>
            <person name="Jia Y."/>
            <person name="Liu Y."/>
            <person name="Niu Y.-X."/>
            <person name="Yu L.-H."/>
            <person name="Chen D.-F."/>
            <person name="Zhang G.-Q."/>
        </authorList>
    </citation>
    <scope>NUCLEOTIDE SEQUENCE</scope>
    <source>
        <tissue evidence="2">Leaf</tissue>
    </source>
</reference>
<proteinExistence type="predicted"/>
<keyword evidence="1" id="KW-1133">Transmembrane helix</keyword>
<protein>
    <submittedName>
        <fullName evidence="2">Uncharacterized protein</fullName>
    </submittedName>
</protein>
<dbReference type="Proteomes" id="UP000829196">
    <property type="component" value="Unassembled WGS sequence"/>
</dbReference>
<name>A0A8T3B4B4_DENNO</name>
<keyword evidence="1" id="KW-0812">Transmembrane</keyword>
<keyword evidence="1" id="KW-0472">Membrane</keyword>
<sequence>MCNKHFVFTFLHFLFLHHIYICLFILLSLLTKMISVSVLFAKVIFDIGKVASSSTSKAMSMTTCIFSITMSSILNCTSITLCRFSSNSTTSSSTEKASSSTKTSSTATSEILTQCNLSLEGFFKWRQIILFHS</sequence>
<dbReference type="AlphaFoldDB" id="A0A8T3B4B4"/>
<dbReference type="EMBL" id="JAGYWB010000011">
    <property type="protein sequence ID" value="KAI0503928.1"/>
    <property type="molecule type" value="Genomic_DNA"/>
</dbReference>
<evidence type="ECO:0000313" key="3">
    <source>
        <dbReference type="Proteomes" id="UP000829196"/>
    </source>
</evidence>
<accession>A0A8T3B4B4</accession>
<evidence type="ECO:0000313" key="2">
    <source>
        <dbReference type="EMBL" id="KAI0503928.1"/>
    </source>
</evidence>
<gene>
    <name evidence="2" type="ORF">KFK09_014874</name>
</gene>
<organism evidence="2 3">
    <name type="scientific">Dendrobium nobile</name>
    <name type="common">Orchid</name>
    <dbReference type="NCBI Taxonomy" id="94219"/>
    <lineage>
        <taxon>Eukaryota</taxon>
        <taxon>Viridiplantae</taxon>
        <taxon>Streptophyta</taxon>
        <taxon>Embryophyta</taxon>
        <taxon>Tracheophyta</taxon>
        <taxon>Spermatophyta</taxon>
        <taxon>Magnoliopsida</taxon>
        <taxon>Liliopsida</taxon>
        <taxon>Asparagales</taxon>
        <taxon>Orchidaceae</taxon>
        <taxon>Epidendroideae</taxon>
        <taxon>Malaxideae</taxon>
        <taxon>Dendrobiinae</taxon>
        <taxon>Dendrobium</taxon>
    </lineage>
</organism>
<feature type="transmembrane region" description="Helical" evidence="1">
    <location>
        <begin position="6"/>
        <end position="30"/>
    </location>
</feature>
<keyword evidence="3" id="KW-1185">Reference proteome</keyword>
<evidence type="ECO:0000256" key="1">
    <source>
        <dbReference type="SAM" id="Phobius"/>
    </source>
</evidence>